<organism evidence="2 3">
    <name type="scientific">Dipteronia sinensis</name>
    <dbReference type="NCBI Taxonomy" id="43782"/>
    <lineage>
        <taxon>Eukaryota</taxon>
        <taxon>Viridiplantae</taxon>
        <taxon>Streptophyta</taxon>
        <taxon>Embryophyta</taxon>
        <taxon>Tracheophyta</taxon>
        <taxon>Spermatophyta</taxon>
        <taxon>Magnoliopsida</taxon>
        <taxon>eudicotyledons</taxon>
        <taxon>Gunneridae</taxon>
        <taxon>Pentapetalae</taxon>
        <taxon>rosids</taxon>
        <taxon>malvids</taxon>
        <taxon>Sapindales</taxon>
        <taxon>Sapindaceae</taxon>
        <taxon>Hippocastanoideae</taxon>
        <taxon>Acereae</taxon>
        <taxon>Dipteronia</taxon>
    </lineage>
</organism>
<dbReference type="GO" id="GO:0017056">
    <property type="term" value="F:structural constituent of nuclear pore"/>
    <property type="evidence" value="ECO:0007669"/>
    <property type="project" value="TreeGrafter"/>
</dbReference>
<reference evidence="2" key="1">
    <citation type="journal article" date="2023" name="Plant J.">
        <title>Genome sequences and population genomics provide insights into the demographic history, inbreeding, and mutation load of two 'living fossil' tree species of Dipteronia.</title>
        <authorList>
            <person name="Feng Y."/>
            <person name="Comes H.P."/>
            <person name="Chen J."/>
            <person name="Zhu S."/>
            <person name="Lu R."/>
            <person name="Zhang X."/>
            <person name="Li P."/>
            <person name="Qiu J."/>
            <person name="Olsen K.M."/>
            <person name="Qiu Y."/>
        </authorList>
    </citation>
    <scope>NUCLEOTIDE SEQUENCE</scope>
    <source>
        <strain evidence="2">NBL</strain>
    </source>
</reference>
<accession>A0AAE0A0A7</accession>
<dbReference type="Gene3D" id="1.10.10.2360">
    <property type="match status" value="1"/>
</dbReference>
<proteinExistence type="predicted"/>
<gene>
    <name evidence="2" type="ORF">Dsin_021242</name>
</gene>
<dbReference type="GO" id="GO:0000973">
    <property type="term" value="P:post-transcriptional tethering of RNA polymerase II gene DNA at nuclear periphery"/>
    <property type="evidence" value="ECO:0007669"/>
    <property type="project" value="TreeGrafter"/>
</dbReference>
<dbReference type="EMBL" id="JANJYJ010000007">
    <property type="protein sequence ID" value="KAK3197827.1"/>
    <property type="molecule type" value="Genomic_DNA"/>
</dbReference>
<dbReference type="GO" id="GO:0003723">
    <property type="term" value="F:RNA binding"/>
    <property type="evidence" value="ECO:0007669"/>
    <property type="project" value="TreeGrafter"/>
</dbReference>
<dbReference type="GO" id="GO:0044614">
    <property type="term" value="C:nuclear pore cytoplasmic filaments"/>
    <property type="evidence" value="ECO:0007669"/>
    <property type="project" value="TreeGrafter"/>
</dbReference>
<evidence type="ECO:0000256" key="1">
    <source>
        <dbReference type="SAM" id="MobiDB-lite"/>
    </source>
</evidence>
<evidence type="ECO:0000313" key="3">
    <source>
        <dbReference type="Proteomes" id="UP001281410"/>
    </source>
</evidence>
<dbReference type="GO" id="GO:0034398">
    <property type="term" value="P:telomere tethering at nuclear periphery"/>
    <property type="evidence" value="ECO:0007669"/>
    <property type="project" value="TreeGrafter"/>
</dbReference>
<dbReference type="PANTHER" id="PTHR23198">
    <property type="entry name" value="NUCLEOPORIN"/>
    <property type="match status" value="1"/>
</dbReference>
<protein>
    <submittedName>
        <fullName evidence="2">Uncharacterized protein</fullName>
    </submittedName>
</protein>
<dbReference type="PANTHER" id="PTHR23198:SF6">
    <property type="entry name" value="NUCLEAR PORE COMPLEX PROTEIN NUP98-NUP96"/>
    <property type="match status" value="1"/>
</dbReference>
<comment type="caution">
    <text evidence="2">The sequence shown here is derived from an EMBL/GenBank/DDBJ whole genome shotgun (WGS) entry which is preliminary data.</text>
</comment>
<dbReference type="InterPro" id="IPR037665">
    <property type="entry name" value="Nucleoporin_S59-like"/>
</dbReference>
<dbReference type="AlphaFoldDB" id="A0AAE0A0A7"/>
<dbReference type="GO" id="GO:0008139">
    <property type="term" value="F:nuclear localization sequence binding"/>
    <property type="evidence" value="ECO:0007669"/>
    <property type="project" value="TreeGrafter"/>
</dbReference>
<dbReference type="GO" id="GO:0006405">
    <property type="term" value="P:RNA export from nucleus"/>
    <property type="evidence" value="ECO:0007669"/>
    <property type="project" value="TreeGrafter"/>
</dbReference>
<sequence length="154" mass="17035">MPAPPNTFTFPFTTSPSIPMPMESSGERAQQTPPLFQHTFSFGGGGAPPTIHVCKKCGEKSFWGEQWGSRVAPYIPTLCPDSSPDLLISLSAMTCYNHKSHEELKWEDYQLQGRPQGQFAPPPTNEFATFGGVKPQFALPVFILPVMPSSSWRF</sequence>
<keyword evidence="3" id="KW-1185">Reference proteome</keyword>
<feature type="region of interest" description="Disordered" evidence="1">
    <location>
        <begin position="1"/>
        <end position="31"/>
    </location>
</feature>
<feature type="compositionally biased region" description="Low complexity" evidence="1">
    <location>
        <begin position="1"/>
        <end position="22"/>
    </location>
</feature>
<dbReference type="GO" id="GO:0006606">
    <property type="term" value="P:protein import into nucleus"/>
    <property type="evidence" value="ECO:0007669"/>
    <property type="project" value="TreeGrafter"/>
</dbReference>
<name>A0AAE0A0A7_9ROSI</name>
<evidence type="ECO:0000313" key="2">
    <source>
        <dbReference type="EMBL" id="KAK3197827.1"/>
    </source>
</evidence>
<dbReference type="Proteomes" id="UP001281410">
    <property type="component" value="Unassembled WGS sequence"/>
</dbReference>